<evidence type="ECO:0000313" key="10">
    <source>
        <dbReference type="Proteomes" id="UP000826616"/>
    </source>
</evidence>
<comment type="subunit">
    <text evidence="5">Homopolymer.</text>
</comment>
<evidence type="ECO:0000256" key="3">
    <source>
        <dbReference type="ARBA" id="ARBA00022563"/>
    </source>
</evidence>
<dbReference type="RefSeq" id="WP_057899112.1">
    <property type="nucleotide sequence ID" value="NZ_CP080764.1"/>
</dbReference>
<accession>A0A1G8BKJ4</accession>
<dbReference type="PANTHER" id="PTHR11109">
    <property type="entry name" value="GTP CYCLOHYDROLASE I"/>
    <property type="match status" value="1"/>
</dbReference>
<feature type="binding site" evidence="5">
    <location>
        <position position="79"/>
    </location>
    <ligand>
        <name>Zn(2+)</name>
        <dbReference type="ChEBI" id="CHEBI:29105"/>
    </ligand>
</feature>
<evidence type="ECO:0000313" key="9">
    <source>
        <dbReference type="Proteomes" id="UP000198956"/>
    </source>
</evidence>
<dbReference type="Gene3D" id="3.30.1130.10">
    <property type="match status" value="1"/>
</dbReference>
<keyword evidence="5" id="KW-0479">Metal-binding</keyword>
<dbReference type="SUPFAM" id="SSF55620">
    <property type="entry name" value="Tetrahydrobiopterin biosynthesis enzymes-like"/>
    <property type="match status" value="1"/>
</dbReference>
<sequence>MNHTVLNVDLEENIKLILQYIGEIPEREGLIETPKRVIKMYDEIFKGYKEDPSSYLRKTFKEDHRELVLVKDISFYSHCEHHMVPFFGVAHIAYIPNGFVVGLSKIARMLEAYDRRLQLQERLTFQVAKTMFEVLNPLGVMVVIEAEHFCMTIRGVQKPGAKNVTTETLGIFTEDNELVHKVLDLIKTK</sequence>
<feature type="binding site" evidence="5">
    <location>
        <position position="82"/>
    </location>
    <ligand>
        <name>Zn(2+)</name>
        <dbReference type="ChEBI" id="CHEBI:29105"/>
    </ligand>
</feature>
<dbReference type="GO" id="GO:0003934">
    <property type="term" value="F:GTP cyclohydrolase I activity"/>
    <property type="evidence" value="ECO:0007669"/>
    <property type="project" value="UniProtKB-UniRule"/>
</dbReference>
<dbReference type="EMBL" id="FNDE01000020">
    <property type="protein sequence ID" value="SDH33746.1"/>
    <property type="molecule type" value="Genomic_DNA"/>
</dbReference>
<dbReference type="GeneID" id="97141249"/>
<evidence type="ECO:0000256" key="2">
    <source>
        <dbReference type="ARBA" id="ARBA00005080"/>
    </source>
</evidence>
<dbReference type="OrthoDB" id="9801207at2"/>
<keyword evidence="5" id="KW-0547">Nucleotide-binding</keyword>
<dbReference type="GO" id="GO:0005525">
    <property type="term" value="F:GTP binding"/>
    <property type="evidence" value="ECO:0007669"/>
    <property type="project" value="UniProtKB-KW"/>
</dbReference>
<evidence type="ECO:0000256" key="5">
    <source>
        <dbReference type="HAMAP-Rule" id="MF_00223"/>
    </source>
</evidence>
<evidence type="ECO:0000313" key="8">
    <source>
        <dbReference type="EMBL" id="SDH33746.1"/>
    </source>
</evidence>
<dbReference type="GO" id="GO:0006729">
    <property type="term" value="P:tetrahydrobiopterin biosynthetic process"/>
    <property type="evidence" value="ECO:0007669"/>
    <property type="project" value="TreeGrafter"/>
</dbReference>
<dbReference type="GO" id="GO:0005737">
    <property type="term" value="C:cytoplasm"/>
    <property type="evidence" value="ECO:0007669"/>
    <property type="project" value="TreeGrafter"/>
</dbReference>
<dbReference type="HAMAP" id="MF_00223">
    <property type="entry name" value="FolE"/>
    <property type="match status" value="1"/>
</dbReference>
<keyword evidence="4 5" id="KW-0378">Hydrolase</keyword>
<dbReference type="GO" id="GO:0006730">
    <property type="term" value="P:one-carbon metabolic process"/>
    <property type="evidence" value="ECO:0007669"/>
    <property type="project" value="UniProtKB-UniRule"/>
</dbReference>
<dbReference type="FunFam" id="1.10.286.10:FF:000001">
    <property type="entry name" value="GTP cyclohydrolase 1"/>
    <property type="match status" value="1"/>
</dbReference>
<dbReference type="NCBIfam" id="NF006825">
    <property type="entry name" value="PRK09347.1-2"/>
    <property type="match status" value="1"/>
</dbReference>
<organism evidence="8 9">
    <name type="scientific">Aneurinibacillus thermoaerophilus</name>
    <dbReference type="NCBI Taxonomy" id="143495"/>
    <lineage>
        <taxon>Bacteria</taxon>
        <taxon>Bacillati</taxon>
        <taxon>Bacillota</taxon>
        <taxon>Bacilli</taxon>
        <taxon>Bacillales</taxon>
        <taxon>Paenibacillaceae</taxon>
        <taxon>Aneurinibacillus group</taxon>
        <taxon>Aneurinibacillus</taxon>
    </lineage>
</organism>
<keyword evidence="10" id="KW-1185">Reference proteome</keyword>
<reference evidence="7 10" key="2">
    <citation type="submission" date="2021-08" db="EMBL/GenBank/DDBJ databases">
        <title>Complete genome sequence of the strain Aneurinibacillus thermoaerophilus CCM 8960.</title>
        <authorList>
            <person name="Musilova J."/>
            <person name="Kourilova X."/>
            <person name="Pernicova I."/>
            <person name="Bezdicek M."/>
            <person name="Lengerova M."/>
            <person name="Obruca S."/>
            <person name="Sedlar K."/>
        </authorList>
    </citation>
    <scope>NUCLEOTIDE SEQUENCE [LARGE SCALE GENOMIC DNA]</scope>
    <source>
        <strain evidence="7 10">CCM 8960</strain>
    </source>
</reference>
<evidence type="ECO:0000313" key="7">
    <source>
        <dbReference type="EMBL" id="QYY44055.1"/>
    </source>
</evidence>
<feature type="binding site" evidence="5">
    <location>
        <position position="150"/>
    </location>
    <ligand>
        <name>Zn(2+)</name>
        <dbReference type="ChEBI" id="CHEBI:29105"/>
    </ligand>
</feature>
<dbReference type="GO" id="GO:0008270">
    <property type="term" value="F:zinc ion binding"/>
    <property type="evidence" value="ECO:0007669"/>
    <property type="project" value="UniProtKB-UniRule"/>
</dbReference>
<dbReference type="InterPro" id="IPR043133">
    <property type="entry name" value="GTP-CH-I_C/QueF"/>
</dbReference>
<evidence type="ECO:0000259" key="6">
    <source>
        <dbReference type="Pfam" id="PF01227"/>
    </source>
</evidence>
<dbReference type="PANTHER" id="PTHR11109:SF7">
    <property type="entry name" value="GTP CYCLOHYDROLASE 1"/>
    <property type="match status" value="1"/>
</dbReference>
<comment type="catalytic activity">
    <reaction evidence="1 5">
        <text>GTP + H2O = 7,8-dihydroneopterin 3'-triphosphate + formate + H(+)</text>
        <dbReference type="Rhea" id="RHEA:17473"/>
        <dbReference type="ChEBI" id="CHEBI:15377"/>
        <dbReference type="ChEBI" id="CHEBI:15378"/>
        <dbReference type="ChEBI" id="CHEBI:15740"/>
        <dbReference type="ChEBI" id="CHEBI:37565"/>
        <dbReference type="ChEBI" id="CHEBI:58462"/>
        <dbReference type="EC" id="3.5.4.16"/>
    </reaction>
</comment>
<dbReference type="PROSITE" id="PS00859">
    <property type="entry name" value="GTP_CYCLOHYDROL_1_1"/>
    <property type="match status" value="1"/>
</dbReference>
<dbReference type="InterPro" id="IPR001474">
    <property type="entry name" value="GTP_CycHdrlase_I"/>
</dbReference>
<dbReference type="FunFam" id="3.30.1130.10:FF:000001">
    <property type="entry name" value="GTP cyclohydrolase 1"/>
    <property type="match status" value="1"/>
</dbReference>
<dbReference type="NCBIfam" id="NF006826">
    <property type="entry name" value="PRK09347.1-3"/>
    <property type="match status" value="1"/>
</dbReference>
<dbReference type="Proteomes" id="UP000826616">
    <property type="component" value="Chromosome"/>
</dbReference>
<dbReference type="EMBL" id="CP080764">
    <property type="protein sequence ID" value="QYY44055.1"/>
    <property type="molecule type" value="Genomic_DNA"/>
</dbReference>
<dbReference type="InterPro" id="IPR020602">
    <property type="entry name" value="GTP_CycHdrlase_I_dom"/>
</dbReference>
<comment type="pathway">
    <text evidence="2 5">Cofactor biosynthesis; 7,8-dihydroneopterin triphosphate biosynthesis; 7,8-dihydroneopterin triphosphate from GTP: step 1/1.</text>
</comment>
<keyword evidence="3 5" id="KW-0554">One-carbon metabolism</keyword>
<dbReference type="Gene3D" id="1.10.286.10">
    <property type="match status" value="1"/>
</dbReference>
<gene>
    <name evidence="5 7" type="primary">folE</name>
    <name evidence="7" type="ORF">K3F53_07700</name>
    <name evidence="8" type="ORF">SAMN04489735_102025</name>
</gene>
<dbReference type="InterPro" id="IPR043134">
    <property type="entry name" value="GTP-CH-I_N"/>
</dbReference>
<comment type="similarity">
    <text evidence="5">Belongs to the GTP cyclohydrolase I family.</text>
</comment>
<keyword evidence="5" id="KW-0342">GTP-binding</keyword>
<name>A0A1G8BKJ4_ANETH</name>
<evidence type="ECO:0000256" key="4">
    <source>
        <dbReference type="ARBA" id="ARBA00022801"/>
    </source>
</evidence>
<dbReference type="GO" id="GO:0046654">
    <property type="term" value="P:tetrahydrofolate biosynthetic process"/>
    <property type="evidence" value="ECO:0007669"/>
    <property type="project" value="UniProtKB-UniRule"/>
</dbReference>
<dbReference type="InterPro" id="IPR018234">
    <property type="entry name" value="GTP_CycHdrlase_I_CS"/>
</dbReference>
<keyword evidence="5" id="KW-0862">Zinc</keyword>
<dbReference type="Pfam" id="PF01227">
    <property type="entry name" value="GTP_cyclohydroI"/>
    <property type="match status" value="1"/>
</dbReference>
<dbReference type="UniPathway" id="UPA00848">
    <property type="reaction ID" value="UER00151"/>
</dbReference>
<dbReference type="Proteomes" id="UP000198956">
    <property type="component" value="Unassembled WGS sequence"/>
</dbReference>
<dbReference type="AlphaFoldDB" id="A0A1G8BKJ4"/>
<feature type="domain" description="GTP cyclohydrolase I" evidence="6">
    <location>
        <begin position="11"/>
        <end position="186"/>
    </location>
</feature>
<protein>
    <recommendedName>
        <fullName evidence="5">GTP cyclohydrolase 1</fullName>
        <ecNumber evidence="5">3.5.4.16</ecNumber>
    </recommendedName>
    <alternativeName>
        <fullName evidence="5">GTP cyclohydrolase I</fullName>
        <shortName evidence="5">GTP-CH-I</shortName>
    </alternativeName>
</protein>
<proteinExistence type="inferred from homology"/>
<evidence type="ECO:0000256" key="1">
    <source>
        <dbReference type="ARBA" id="ARBA00001052"/>
    </source>
</evidence>
<dbReference type="EC" id="3.5.4.16" evidence="5"/>
<dbReference type="NCBIfam" id="TIGR00063">
    <property type="entry name" value="folE"/>
    <property type="match status" value="1"/>
</dbReference>
<reference evidence="8 9" key="1">
    <citation type="submission" date="2016-10" db="EMBL/GenBank/DDBJ databases">
        <authorList>
            <person name="de Groot N.N."/>
        </authorList>
    </citation>
    <scope>NUCLEOTIDE SEQUENCE [LARGE SCALE GENOMIC DNA]</scope>
    <source>
        <strain evidence="8 9">L 420-91</strain>
    </source>
</reference>